<reference evidence="6 7" key="1">
    <citation type="submission" date="2023-08" db="EMBL/GenBank/DDBJ databases">
        <authorList>
            <person name="Girao M."/>
            <person name="Carvalho M.F."/>
        </authorList>
    </citation>
    <scope>NUCLEOTIDE SEQUENCE [LARGE SCALE GENOMIC DNA]</scope>
    <source>
        <strain evidence="6 7">CT-R113</strain>
    </source>
</reference>
<evidence type="ECO:0000256" key="1">
    <source>
        <dbReference type="ARBA" id="ARBA00005417"/>
    </source>
</evidence>
<dbReference type="SUPFAM" id="SSF52540">
    <property type="entry name" value="P-loop containing nucleoside triphosphate hydrolases"/>
    <property type="match status" value="1"/>
</dbReference>
<dbReference type="EMBL" id="JAUZMY010000019">
    <property type="protein sequence ID" value="MEE2039396.1"/>
    <property type="molecule type" value="Genomic_DNA"/>
</dbReference>
<dbReference type="SMART" id="SM00382">
    <property type="entry name" value="AAA"/>
    <property type="match status" value="1"/>
</dbReference>
<sequence length="308" mass="32397">MHGTPIITTKKLTRDYGNGAGVFDVDLSIPRGSVFGLVGPNGAGKTTLLSVLAGLRRAGSGSVRVGTASGRVLLCPDIPDFEPWLTATEVVTLSARLAGVPATEADTALALERVGLAEAAHRRNARFSRGMRQRLGLAAALVCRPEVLILDEPASGLDPRGRVDVLALIRSLREDCTVVLASHLLGDVQRVCDDVAVLVRGRVVYQGPVADIADRGRPSAWQVRVRGSAERVADLLSAEPWVTGAFPVEAEPDCVHVEATGAAAGETGIPRVLVEHGVPLVSMNGYEADLESAFLSLTSTDATDRSSR</sequence>
<dbReference type="Proteomes" id="UP001356095">
    <property type="component" value="Unassembled WGS sequence"/>
</dbReference>
<dbReference type="RefSeq" id="WP_330093166.1">
    <property type="nucleotide sequence ID" value="NZ_JAUZMY010000019.1"/>
</dbReference>
<dbReference type="InterPro" id="IPR003593">
    <property type="entry name" value="AAA+_ATPase"/>
</dbReference>
<name>A0ABU7KAY3_9ACTN</name>
<accession>A0ABU7KAY3</accession>
<dbReference type="GO" id="GO:0005524">
    <property type="term" value="F:ATP binding"/>
    <property type="evidence" value="ECO:0007669"/>
    <property type="project" value="UniProtKB-KW"/>
</dbReference>
<keyword evidence="2" id="KW-0813">Transport</keyword>
<dbReference type="Pfam" id="PF00005">
    <property type="entry name" value="ABC_tran"/>
    <property type="match status" value="1"/>
</dbReference>
<dbReference type="PANTHER" id="PTHR43335:SF4">
    <property type="entry name" value="ABC TRANSPORTER, ATP-BINDING PROTEIN"/>
    <property type="match status" value="1"/>
</dbReference>
<organism evidence="6 7">
    <name type="scientific">Nocardiopsis codii</name>
    <dbReference type="NCBI Taxonomy" id="3065942"/>
    <lineage>
        <taxon>Bacteria</taxon>
        <taxon>Bacillati</taxon>
        <taxon>Actinomycetota</taxon>
        <taxon>Actinomycetes</taxon>
        <taxon>Streptosporangiales</taxon>
        <taxon>Nocardiopsidaceae</taxon>
        <taxon>Nocardiopsis</taxon>
    </lineage>
</organism>
<comment type="caution">
    <text evidence="6">The sequence shown here is derived from an EMBL/GenBank/DDBJ whole genome shotgun (WGS) entry which is preliminary data.</text>
</comment>
<keyword evidence="3" id="KW-0547">Nucleotide-binding</keyword>
<protein>
    <submittedName>
        <fullName evidence="6">ABC transporter ATP-binding protein</fullName>
    </submittedName>
</protein>
<evidence type="ECO:0000256" key="2">
    <source>
        <dbReference type="ARBA" id="ARBA00022448"/>
    </source>
</evidence>
<feature type="domain" description="ABC transporter" evidence="5">
    <location>
        <begin position="7"/>
        <end position="225"/>
    </location>
</feature>
<dbReference type="PROSITE" id="PS50893">
    <property type="entry name" value="ABC_TRANSPORTER_2"/>
    <property type="match status" value="1"/>
</dbReference>
<evidence type="ECO:0000313" key="7">
    <source>
        <dbReference type="Proteomes" id="UP001356095"/>
    </source>
</evidence>
<keyword evidence="4 6" id="KW-0067">ATP-binding</keyword>
<dbReference type="InterPro" id="IPR027417">
    <property type="entry name" value="P-loop_NTPase"/>
</dbReference>
<dbReference type="PANTHER" id="PTHR43335">
    <property type="entry name" value="ABC TRANSPORTER, ATP-BINDING PROTEIN"/>
    <property type="match status" value="1"/>
</dbReference>
<dbReference type="Gene3D" id="3.40.50.300">
    <property type="entry name" value="P-loop containing nucleotide triphosphate hydrolases"/>
    <property type="match status" value="1"/>
</dbReference>
<comment type="similarity">
    <text evidence="1">Belongs to the ABC transporter superfamily.</text>
</comment>
<proteinExistence type="inferred from homology"/>
<evidence type="ECO:0000313" key="6">
    <source>
        <dbReference type="EMBL" id="MEE2039396.1"/>
    </source>
</evidence>
<dbReference type="InterPro" id="IPR003439">
    <property type="entry name" value="ABC_transporter-like_ATP-bd"/>
</dbReference>
<evidence type="ECO:0000259" key="5">
    <source>
        <dbReference type="PROSITE" id="PS50893"/>
    </source>
</evidence>
<gene>
    <name evidence="6" type="ORF">Q8791_19440</name>
</gene>
<evidence type="ECO:0000256" key="3">
    <source>
        <dbReference type="ARBA" id="ARBA00022741"/>
    </source>
</evidence>
<keyword evidence="7" id="KW-1185">Reference proteome</keyword>
<evidence type="ECO:0000256" key="4">
    <source>
        <dbReference type="ARBA" id="ARBA00022840"/>
    </source>
</evidence>